<gene>
    <name evidence="2" type="ORF">Bpfe_022206</name>
</gene>
<name>A0AAD8B5P7_BIOPF</name>
<feature type="chain" id="PRO_5042121061" evidence="1">
    <location>
        <begin position="21"/>
        <end position="55"/>
    </location>
</feature>
<keyword evidence="2" id="KW-0675">Receptor</keyword>
<comment type="caution">
    <text evidence="2">The sequence shown here is derived from an EMBL/GenBank/DDBJ whole genome shotgun (WGS) entry which is preliminary data.</text>
</comment>
<sequence length="55" mass="5691">MSVALAVTVAVVSAVADTYGLYPGGRNHSGVEMGLENVSTSTVPGKESENITYFN</sequence>
<proteinExistence type="predicted"/>
<feature type="non-terminal residue" evidence="2">
    <location>
        <position position="55"/>
    </location>
</feature>
<evidence type="ECO:0000256" key="1">
    <source>
        <dbReference type="SAM" id="SignalP"/>
    </source>
</evidence>
<protein>
    <submittedName>
        <fullName evidence="2">Neuromedin-B receptor</fullName>
    </submittedName>
</protein>
<reference evidence="2" key="1">
    <citation type="journal article" date="2023" name="PLoS Negl. Trop. Dis.">
        <title>A genome sequence for Biomphalaria pfeifferi, the major vector snail for the human-infecting parasite Schistosoma mansoni.</title>
        <authorList>
            <person name="Bu L."/>
            <person name="Lu L."/>
            <person name="Laidemitt M.R."/>
            <person name="Zhang S.M."/>
            <person name="Mutuku M."/>
            <person name="Mkoji G."/>
            <person name="Steinauer M."/>
            <person name="Loker E.S."/>
        </authorList>
    </citation>
    <scope>NUCLEOTIDE SEQUENCE</scope>
    <source>
        <strain evidence="2">KasaAsao</strain>
    </source>
</reference>
<accession>A0AAD8B5P7</accession>
<dbReference type="EMBL" id="JASAOG010000138">
    <property type="protein sequence ID" value="KAK0048419.1"/>
    <property type="molecule type" value="Genomic_DNA"/>
</dbReference>
<keyword evidence="3" id="KW-1185">Reference proteome</keyword>
<dbReference type="AlphaFoldDB" id="A0AAD8B5P7"/>
<evidence type="ECO:0000313" key="2">
    <source>
        <dbReference type="EMBL" id="KAK0048419.1"/>
    </source>
</evidence>
<keyword evidence="1" id="KW-0732">Signal</keyword>
<feature type="signal peptide" evidence="1">
    <location>
        <begin position="1"/>
        <end position="20"/>
    </location>
</feature>
<reference evidence="2" key="2">
    <citation type="submission" date="2023-04" db="EMBL/GenBank/DDBJ databases">
        <authorList>
            <person name="Bu L."/>
            <person name="Lu L."/>
            <person name="Laidemitt M.R."/>
            <person name="Zhang S.M."/>
            <person name="Mutuku M."/>
            <person name="Mkoji G."/>
            <person name="Steinauer M."/>
            <person name="Loker E.S."/>
        </authorList>
    </citation>
    <scope>NUCLEOTIDE SEQUENCE</scope>
    <source>
        <strain evidence="2">KasaAsao</strain>
        <tissue evidence="2">Whole Snail</tissue>
    </source>
</reference>
<evidence type="ECO:0000313" key="3">
    <source>
        <dbReference type="Proteomes" id="UP001233172"/>
    </source>
</evidence>
<dbReference type="Proteomes" id="UP001233172">
    <property type="component" value="Unassembled WGS sequence"/>
</dbReference>
<organism evidence="2 3">
    <name type="scientific">Biomphalaria pfeifferi</name>
    <name type="common">Bloodfluke planorb</name>
    <name type="synonym">Freshwater snail</name>
    <dbReference type="NCBI Taxonomy" id="112525"/>
    <lineage>
        <taxon>Eukaryota</taxon>
        <taxon>Metazoa</taxon>
        <taxon>Spiralia</taxon>
        <taxon>Lophotrochozoa</taxon>
        <taxon>Mollusca</taxon>
        <taxon>Gastropoda</taxon>
        <taxon>Heterobranchia</taxon>
        <taxon>Euthyneura</taxon>
        <taxon>Panpulmonata</taxon>
        <taxon>Hygrophila</taxon>
        <taxon>Lymnaeoidea</taxon>
        <taxon>Planorbidae</taxon>
        <taxon>Biomphalaria</taxon>
    </lineage>
</organism>